<proteinExistence type="predicted"/>
<sequence>MQKNRLGKQILLSSAVIGLITVLLFSSSYPDHSSLGKWFSITIWYLFLMVGVFAISILLLLIRLFSRKAGLPGFIFTYTALHNIACGITGMFVYKYNSGETWFIVLATIVAVTGLLMMYGRVKKQE</sequence>
<organism evidence="2 3">
    <name type="scientific">Sediminibacterium ginsengisoli</name>
    <dbReference type="NCBI Taxonomy" id="413434"/>
    <lineage>
        <taxon>Bacteria</taxon>
        <taxon>Pseudomonadati</taxon>
        <taxon>Bacteroidota</taxon>
        <taxon>Chitinophagia</taxon>
        <taxon>Chitinophagales</taxon>
        <taxon>Chitinophagaceae</taxon>
        <taxon>Sediminibacterium</taxon>
    </lineage>
</organism>
<dbReference type="RefSeq" id="WP_139366963.1">
    <property type="nucleotide sequence ID" value="NZ_FUWH01000002.1"/>
</dbReference>
<dbReference type="STRING" id="413434.SAMN04488132_10213"/>
<keyword evidence="1" id="KW-1133">Transmembrane helix</keyword>
<evidence type="ECO:0000313" key="2">
    <source>
        <dbReference type="EMBL" id="SJZ43650.1"/>
    </source>
</evidence>
<dbReference type="Proteomes" id="UP000190888">
    <property type="component" value="Unassembled WGS sequence"/>
</dbReference>
<feature type="transmembrane region" description="Helical" evidence="1">
    <location>
        <begin position="102"/>
        <end position="120"/>
    </location>
</feature>
<keyword evidence="1" id="KW-0812">Transmembrane</keyword>
<feature type="transmembrane region" description="Helical" evidence="1">
    <location>
        <begin position="41"/>
        <end position="62"/>
    </location>
</feature>
<dbReference type="EMBL" id="FUWH01000002">
    <property type="protein sequence ID" value="SJZ43650.1"/>
    <property type="molecule type" value="Genomic_DNA"/>
</dbReference>
<reference evidence="2 3" key="1">
    <citation type="submission" date="2017-02" db="EMBL/GenBank/DDBJ databases">
        <authorList>
            <person name="Peterson S.W."/>
        </authorList>
    </citation>
    <scope>NUCLEOTIDE SEQUENCE [LARGE SCALE GENOMIC DNA]</scope>
    <source>
        <strain evidence="2 3">DSM 22335</strain>
    </source>
</reference>
<gene>
    <name evidence="2" type="ORF">SAMN04488132_10213</name>
</gene>
<accession>A0A1T4KMN0</accession>
<evidence type="ECO:0000256" key="1">
    <source>
        <dbReference type="SAM" id="Phobius"/>
    </source>
</evidence>
<protein>
    <submittedName>
        <fullName evidence="2">Uncharacterized protein</fullName>
    </submittedName>
</protein>
<name>A0A1T4KMN0_9BACT</name>
<feature type="transmembrane region" description="Helical" evidence="1">
    <location>
        <begin position="74"/>
        <end position="96"/>
    </location>
</feature>
<keyword evidence="3" id="KW-1185">Reference proteome</keyword>
<dbReference type="AlphaFoldDB" id="A0A1T4KMN0"/>
<feature type="transmembrane region" description="Helical" evidence="1">
    <location>
        <begin position="12"/>
        <end position="29"/>
    </location>
</feature>
<keyword evidence="1" id="KW-0472">Membrane</keyword>
<evidence type="ECO:0000313" key="3">
    <source>
        <dbReference type="Proteomes" id="UP000190888"/>
    </source>
</evidence>